<dbReference type="EMBL" id="WBWF01000047">
    <property type="protein sequence ID" value="KAB2697934.1"/>
    <property type="molecule type" value="Genomic_DNA"/>
</dbReference>
<dbReference type="SUPFAM" id="SSF53098">
    <property type="entry name" value="Ribonuclease H-like"/>
    <property type="match status" value="1"/>
</dbReference>
<evidence type="ECO:0000259" key="2">
    <source>
        <dbReference type="PROSITE" id="PS50994"/>
    </source>
</evidence>
<dbReference type="InterPro" id="IPR009057">
    <property type="entry name" value="Homeodomain-like_sf"/>
</dbReference>
<feature type="coiled-coil region" evidence="1">
    <location>
        <begin position="49"/>
        <end position="76"/>
    </location>
</feature>
<dbReference type="PANTHER" id="PTHR47515">
    <property type="entry name" value="LOW CALCIUM RESPONSE LOCUS PROTEIN T"/>
    <property type="match status" value="1"/>
</dbReference>
<dbReference type="Proteomes" id="UP000435957">
    <property type="component" value="Unassembled WGS sequence"/>
</dbReference>
<dbReference type="GO" id="GO:0015074">
    <property type="term" value="P:DNA integration"/>
    <property type="evidence" value="ECO:0007669"/>
    <property type="project" value="InterPro"/>
</dbReference>
<dbReference type="Pfam" id="PF13683">
    <property type="entry name" value="rve_3"/>
    <property type="match status" value="1"/>
</dbReference>
<dbReference type="PANTHER" id="PTHR47515:SF1">
    <property type="entry name" value="BLR2054 PROTEIN"/>
    <property type="match status" value="1"/>
</dbReference>
<keyword evidence="4" id="KW-1185">Reference proteome</keyword>
<dbReference type="AlphaFoldDB" id="A0AB34DF97"/>
<name>A0AB34DF97_9HYPH</name>
<evidence type="ECO:0000313" key="3">
    <source>
        <dbReference type="EMBL" id="KAB2697934.1"/>
    </source>
</evidence>
<protein>
    <submittedName>
        <fullName evidence="3">IS3 family transposase</fullName>
    </submittedName>
</protein>
<sequence>MKASKFSDAQKVFILKQGDDGVPVAEICRKSGISQATYFNWKKKYAGLLPDEIRRLRALEEENTRLKRIVADLTLDREMLQDVIRRKPLRPARKRDLVAGMLVDWGISIRRACAALSFERSTINYKSRRTVQAAVEKRIKEICETRVRYGYRRVHVLLRREGWTINMKKTRRIYNELGLQLRNKHPKRRVKAKLREDRQQAIGPNDVWAMDFVHDQLATGKKLRILTIVDTHSRYSPATDPRFSYRGEDVVQTLEKVCRRAGYPKTIRVDNGSEFISRDLDLWAYANKVTLDFSRPGKPTDNGFIEAFNSKLRAECLNAHWFLTLEDAREKLENWRRHYNEDRPHSAIGYNVPIALHNPDGVISPPLA</sequence>
<dbReference type="InterPro" id="IPR036397">
    <property type="entry name" value="RNaseH_sf"/>
</dbReference>
<dbReference type="InterPro" id="IPR025948">
    <property type="entry name" value="HTH-like_dom"/>
</dbReference>
<dbReference type="InterPro" id="IPR002514">
    <property type="entry name" value="Transposase_8"/>
</dbReference>
<keyword evidence="1" id="KW-0175">Coiled coil</keyword>
<dbReference type="InterPro" id="IPR048020">
    <property type="entry name" value="Transpos_IS3"/>
</dbReference>
<dbReference type="InterPro" id="IPR012337">
    <property type="entry name" value="RNaseH-like_sf"/>
</dbReference>
<dbReference type="RefSeq" id="WP_094514756.1">
    <property type="nucleotide sequence ID" value="NZ_JBHEEP010000060.1"/>
</dbReference>
<dbReference type="GO" id="GO:0003677">
    <property type="term" value="F:DNA binding"/>
    <property type="evidence" value="ECO:0007669"/>
    <property type="project" value="InterPro"/>
</dbReference>
<dbReference type="Gene3D" id="3.30.420.10">
    <property type="entry name" value="Ribonuclease H-like superfamily/Ribonuclease H"/>
    <property type="match status" value="1"/>
</dbReference>
<proteinExistence type="predicted"/>
<dbReference type="GO" id="GO:0006313">
    <property type="term" value="P:DNA transposition"/>
    <property type="evidence" value="ECO:0007669"/>
    <property type="project" value="InterPro"/>
</dbReference>
<reference evidence="3 4" key="1">
    <citation type="submission" date="2019-09" db="EMBL/GenBank/DDBJ databases">
        <title>Taxonomic organization of the family Brucellaceae based on a phylogenomic approach.</title>
        <authorList>
            <person name="Leclercq S."/>
            <person name="Cloeckaert A."/>
            <person name="Zygmunt M.S."/>
        </authorList>
    </citation>
    <scope>NUCLEOTIDE SEQUENCE [LARGE SCALE GENOMIC DNA]</scope>
    <source>
        <strain evidence="3 4">LUP23</strain>
    </source>
</reference>
<dbReference type="Pfam" id="PF01527">
    <property type="entry name" value="HTH_Tnp_1"/>
    <property type="match status" value="1"/>
</dbReference>
<organism evidence="3 4">
    <name type="scientific">Brucella lupini</name>
    <dbReference type="NCBI Taxonomy" id="255457"/>
    <lineage>
        <taxon>Bacteria</taxon>
        <taxon>Pseudomonadati</taxon>
        <taxon>Pseudomonadota</taxon>
        <taxon>Alphaproteobacteria</taxon>
        <taxon>Hyphomicrobiales</taxon>
        <taxon>Brucellaceae</taxon>
        <taxon>Brucella/Ochrobactrum group</taxon>
        <taxon>Brucella</taxon>
    </lineage>
</organism>
<dbReference type="InterPro" id="IPR001584">
    <property type="entry name" value="Integrase_cat-core"/>
</dbReference>
<comment type="caution">
    <text evidence="3">The sequence shown here is derived from an EMBL/GenBank/DDBJ whole genome shotgun (WGS) entry which is preliminary data.</text>
</comment>
<dbReference type="GO" id="GO:0004803">
    <property type="term" value="F:transposase activity"/>
    <property type="evidence" value="ECO:0007669"/>
    <property type="project" value="InterPro"/>
</dbReference>
<dbReference type="NCBIfam" id="NF033516">
    <property type="entry name" value="transpos_IS3"/>
    <property type="match status" value="1"/>
</dbReference>
<dbReference type="SUPFAM" id="SSF46689">
    <property type="entry name" value="Homeodomain-like"/>
    <property type="match status" value="1"/>
</dbReference>
<gene>
    <name evidence="3" type="ORF">F9L03_26265</name>
</gene>
<feature type="domain" description="Integrase catalytic" evidence="2">
    <location>
        <begin position="200"/>
        <end position="361"/>
    </location>
</feature>
<evidence type="ECO:0000313" key="4">
    <source>
        <dbReference type="Proteomes" id="UP000435957"/>
    </source>
</evidence>
<dbReference type="Pfam" id="PF13276">
    <property type="entry name" value="HTH_21"/>
    <property type="match status" value="1"/>
</dbReference>
<accession>A0AB34DF97</accession>
<evidence type="ECO:0000256" key="1">
    <source>
        <dbReference type="SAM" id="Coils"/>
    </source>
</evidence>
<dbReference type="PROSITE" id="PS50994">
    <property type="entry name" value="INTEGRASE"/>
    <property type="match status" value="1"/>
</dbReference>